<proteinExistence type="predicted"/>
<comment type="caution">
    <text evidence="2">The sequence shown here is derived from an EMBL/GenBank/DDBJ whole genome shotgun (WGS) entry which is preliminary data.</text>
</comment>
<dbReference type="Pfam" id="PF07956">
    <property type="entry name" value="DUF1690"/>
    <property type="match status" value="1"/>
</dbReference>
<reference evidence="2" key="1">
    <citation type="submission" date="2020-03" db="EMBL/GenBank/DDBJ databases">
        <title>Draft Genome Sequence of Cylindrodendrum hubeiense.</title>
        <authorList>
            <person name="Buettner E."/>
            <person name="Kellner H."/>
        </authorList>
    </citation>
    <scope>NUCLEOTIDE SEQUENCE</scope>
    <source>
        <strain evidence="2">IHI 201604</strain>
    </source>
</reference>
<keyword evidence="3" id="KW-1185">Reference proteome</keyword>
<dbReference type="Proteomes" id="UP000722485">
    <property type="component" value="Unassembled WGS sequence"/>
</dbReference>
<dbReference type="InterPro" id="IPR012471">
    <property type="entry name" value="DUF1690"/>
</dbReference>
<feature type="coiled-coil region" evidence="1">
    <location>
        <begin position="45"/>
        <end position="76"/>
    </location>
</feature>
<protein>
    <recommendedName>
        <fullName evidence="4">MICOS complex subunit mic19</fullName>
    </recommendedName>
</protein>
<evidence type="ECO:0000256" key="1">
    <source>
        <dbReference type="SAM" id="Coils"/>
    </source>
</evidence>
<name>A0A9P5HBV7_9HYPO</name>
<dbReference type="EMBL" id="JAANBB010000093">
    <property type="protein sequence ID" value="KAF7550685.1"/>
    <property type="molecule type" value="Genomic_DNA"/>
</dbReference>
<dbReference type="OrthoDB" id="5544375at2759"/>
<gene>
    <name evidence="2" type="ORF">G7Z17_g5537</name>
</gene>
<sequence>MGSAESKPISSHVWKASAPNGLSQDLVDSLQSSHETDASRAKLVEQQIQARVAEELKKLQQQEAEALKDAQEKLAAIEFKADDGPSNHTVSKEIEEMRKKLEARKQVRALPEAVEGARSKVIQCLRDNDRRPLDCWKEVEDFKAEVKKLEKGWVEKVVA</sequence>
<keyword evidence="1" id="KW-0175">Coiled coil</keyword>
<evidence type="ECO:0000313" key="3">
    <source>
        <dbReference type="Proteomes" id="UP000722485"/>
    </source>
</evidence>
<organism evidence="2 3">
    <name type="scientific">Cylindrodendrum hubeiense</name>
    <dbReference type="NCBI Taxonomy" id="595255"/>
    <lineage>
        <taxon>Eukaryota</taxon>
        <taxon>Fungi</taxon>
        <taxon>Dikarya</taxon>
        <taxon>Ascomycota</taxon>
        <taxon>Pezizomycotina</taxon>
        <taxon>Sordariomycetes</taxon>
        <taxon>Hypocreomycetidae</taxon>
        <taxon>Hypocreales</taxon>
        <taxon>Nectriaceae</taxon>
        <taxon>Cylindrodendrum</taxon>
    </lineage>
</organism>
<evidence type="ECO:0000313" key="2">
    <source>
        <dbReference type="EMBL" id="KAF7550685.1"/>
    </source>
</evidence>
<evidence type="ECO:0008006" key="4">
    <source>
        <dbReference type="Google" id="ProtNLM"/>
    </source>
</evidence>
<accession>A0A9P5HBV7</accession>
<dbReference type="AlphaFoldDB" id="A0A9P5HBV7"/>